<dbReference type="PANTHER" id="PTHR45024">
    <property type="entry name" value="DEHYDROGENASES, SHORT CHAIN"/>
    <property type="match status" value="1"/>
</dbReference>
<dbReference type="PANTHER" id="PTHR45024:SF2">
    <property type="entry name" value="SCP2 DOMAIN-CONTAINING PROTEIN"/>
    <property type="match status" value="1"/>
</dbReference>
<protein>
    <submittedName>
        <fullName evidence="4">SDR family NAD(P)-dependent oxidoreductase</fullName>
    </submittedName>
</protein>
<dbReference type="InterPro" id="IPR036291">
    <property type="entry name" value="NAD(P)-bd_dom_sf"/>
</dbReference>
<keyword evidence="5" id="KW-1185">Reference proteome</keyword>
<dbReference type="SUPFAM" id="SSF51735">
    <property type="entry name" value="NAD(P)-binding Rossmann-fold domains"/>
    <property type="match status" value="1"/>
</dbReference>
<dbReference type="AlphaFoldDB" id="A0A3S0IYW4"/>
<sequence length="307" mass="33465">MRFDNKVAVVTGAGTGLGRAYAIALAERGANVVLIDSGYAESEPNLSVMNYSGLERCHKAVEELGAKALMFRLDVSDVDGIKQVVQEVVNLWGRIDILVNNAGVHTPCAFENLTVDMWQTQLNVDLSGSFYMTQAIWPLMKRQGYGRIMMSCAASGLYGDMHETSFSASKMGLIGLVNSLYLEGVEHNIKVNSLTPHALTGMTEERLAASVKPLFSKSSITASMLFLCSTDAPTGQHLLTAAGSVSHGQFTEFKPTYFEADTCKPETLLSSWEQIHHALPVNLHKSGEDQVLAWARRGAAERHIVIE</sequence>
<dbReference type="InterPro" id="IPR002347">
    <property type="entry name" value="SDR_fam"/>
</dbReference>
<evidence type="ECO:0000313" key="5">
    <source>
        <dbReference type="Proteomes" id="UP000282060"/>
    </source>
</evidence>
<dbReference type="OrthoDB" id="9804774at2"/>
<evidence type="ECO:0000313" key="4">
    <source>
        <dbReference type="EMBL" id="RTR34419.1"/>
    </source>
</evidence>
<dbReference type="Gene3D" id="3.40.50.720">
    <property type="entry name" value="NAD(P)-binding Rossmann-like Domain"/>
    <property type="match status" value="1"/>
</dbReference>
<proteinExistence type="inferred from homology"/>
<gene>
    <name evidence="4" type="ORF">EKG39_01715</name>
</gene>
<dbReference type="Proteomes" id="UP000282060">
    <property type="component" value="Unassembled WGS sequence"/>
</dbReference>
<dbReference type="RefSeq" id="WP_126503636.1">
    <property type="nucleotide sequence ID" value="NZ_RXNV01000001.1"/>
</dbReference>
<keyword evidence="2" id="KW-0560">Oxidoreductase</keyword>
<dbReference type="InterPro" id="IPR051687">
    <property type="entry name" value="Peroxisomal_Beta-Oxidation"/>
</dbReference>
<evidence type="ECO:0000256" key="2">
    <source>
        <dbReference type="ARBA" id="ARBA00023002"/>
    </source>
</evidence>
<dbReference type="Pfam" id="PF00106">
    <property type="entry name" value="adh_short"/>
    <property type="match status" value="1"/>
</dbReference>
<evidence type="ECO:0000256" key="3">
    <source>
        <dbReference type="RuleBase" id="RU000363"/>
    </source>
</evidence>
<dbReference type="PRINTS" id="PR00081">
    <property type="entry name" value="GDHRDH"/>
</dbReference>
<dbReference type="EMBL" id="RXNV01000001">
    <property type="protein sequence ID" value="RTR34419.1"/>
    <property type="molecule type" value="Genomic_DNA"/>
</dbReference>
<comment type="caution">
    <text evidence="4">The sequence shown here is derived from an EMBL/GenBank/DDBJ whole genome shotgun (WGS) entry which is preliminary data.</text>
</comment>
<dbReference type="PRINTS" id="PR00080">
    <property type="entry name" value="SDRFAMILY"/>
</dbReference>
<dbReference type="GO" id="GO:0016491">
    <property type="term" value="F:oxidoreductase activity"/>
    <property type="evidence" value="ECO:0007669"/>
    <property type="project" value="UniProtKB-KW"/>
</dbReference>
<accession>A0A3S0IYW4</accession>
<reference evidence="4 5" key="1">
    <citation type="submission" date="2018-12" db="EMBL/GenBank/DDBJ databases">
        <authorList>
            <person name="Yu L."/>
        </authorList>
    </citation>
    <scope>NUCLEOTIDE SEQUENCE [LARGE SCALE GENOMIC DNA]</scope>
    <source>
        <strain evidence="4 5">HAW-EB5</strain>
    </source>
</reference>
<organism evidence="4 5">
    <name type="scientific">Shewanella atlantica</name>
    <dbReference type="NCBI Taxonomy" id="271099"/>
    <lineage>
        <taxon>Bacteria</taxon>
        <taxon>Pseudomonadati</taxon>
        <taxon>Pseudomonadota</taxon>
        <taxon>Gammaproteobacteria</taxon>
        <taxon>Alteromonadales</taxon>
        <taxon>Shewanellaceae</taxon>
        <taxon>Shewanella</taxon>
    </lineage>
</organism>
<name>A0A3S0IYW4_9GAMM</name>
<evidence type="ECO:0000256" key="1">
    <source>
        <dbReference type="ARBA" id="ARBA00006484"/>
    </source>
</evidence>
<comment type="similarity">
    <text evidence="1 3">Belongs to the short-chain dehydrogenases/reductases (SDR) family.</text>
</comment>